<reference evidence="13 14" key="1">
    <citation type="submission" date="2020-04" db="EMBL/GenBank/DDBJ databases">
        <authorList>
            <person name="De Canck E."/>
        </authorList>
    </citation>
    <scope>NUCLEOTIDE SEQUENCE [LARGE SCALE GENOMIC DNA]</scope>
    <source>
        <strain evidence="13 14">LMG 9964</strain>
    </source>
</reference>
<dbReference type="AlphaFoldDB" id="A0A6J5KCX1"/>
<dbReference type="Gene3D" id="1.10.1040.10">
    <property type="entry name" value="N-(1-d-carboxylethyl)-l-norvaline Dehydrogenase, domain 2"/>
    <property type="match status" value="1"/>
</dbReference>
<dbReference type="InterPro" id="IPR036291">
    <property type="entry name" value="NAD(P)-bd_dom_sf"/>
</dbReference>
<evidence type="ECO:0000256" key="7">
    <source>
        <dbReference type="ARBA" id="ARBA00023027"/>
    </source>
</evidence>
<dbReference type="SUPFAM" id="SSF51735">
    <property type="entry name" value="NAD(P)-binding Rossmann-fold domains"/>
    <property type="match status" value="1"/>
</dbReference>
<dbReference type="EMBL" id="CADILN010000010">
    <property type="protein sequence ID" value="CAB4051718.1"/>
    <property type="molecule type" value="Genomic_DNA"/>
</dbReference>
<dbReference type="InterPro" id="IPR006108">
    <property type="entry name" value="3HC_DH_C"/>
</dbReference>
<dbReference type="GO" id="GO:0050104">
    <property type="term" value="F:L-gulonate 3-dehydrogenase activity"/>
    <property type="evidence" value="ECO:0007669"/>
    <property type="project" value="UniProtKB-EC"/>
</dbReference>
<comment type="subunit">
    <text evidence="3">Homodimer.</text>
</comment>
<dbReference type="Pfam" id="PF00725">
    <property type="entry name" value="3HCDH"/>
    <property type="match status" value="1"/>
</dbReference>
<dbReference type="InterPro" id="IPR006176">
    <property type="entry name" value="3-OHacyl-CoA_DH_NAD-bd"/>
</dbReference>
<dbReference type="PANTHER" id="PTHR48075:SF1">
    <property type="entry name" value="LAMBDA-CRYSTALLIN HOMOLOG"/>
    <property type="match status" value="1"/>
</dbReference>
<dbReference type="SUPFAM" id="SSF48179">
    <property type="entry name" value="6-phosphogluconate dehydrogenase C-terminal domain-like"/>
    <property type="match status" value="1"/>
</dbReference>
<evidence type="ECO:0000259" key="11">
    <source>
        <dbReference type="Pfam" id="PF00725"/>
    </source>
</evidence>
<dbReference type="InterPro" id="IPR022694">
    <property type="entry name" value="3-OHacyl-CoA_DH"/>
</dbReference>
<keyword evidence="4" id="KW-0963">Cytoplasm</keyword>
<evidence type="ECO:0000256" key="3">
    <source>
        <dbReference type="ARBA" id="ARBA00011738"/>
    </source>
</evidence>
<dbReference type="GO" id="GO:0006631">
    <property type="term" value="P:fatty acid metabolic process"/>
    <property type="evidence" value="ECO:0007669"/>
    <property type="project" value="InterPro"/>
</dbReference>
<dbReference type="PANTHER" id="PTHR48075">
    <property type="entry name" value="3-HYDROXYACYL-COA DEHYDROGENASE FAMILY PROTEIN"/>
    <property type="match status" value="1"/>
</dbReference>
<comment type="similarity">
    <text evidence="2">Belongs to the 3-hydroxyacyl-CoA dehydrogenase family.</text>
</comment>
<dbReference type="NCBIfam" id="NF004783">
    <property type="entry name" value="PRK06129.1"/>
    <property type="match status" value="1"/>
</dbReference>
<dbReference type="EC" id="1.1.1.45" evidence="8"/>
<dbReference type="GO" id="GO:0070403">
    <property type="term" value="F:NAD+ binding"/>
    <property type="evidence" value="ECO:0007669"/>
    <property type="project" value="InterPro"/>
</dbReference>
<keyword evidence="7" id="KW-0520">NAD</keyword>
<evidence type="ECO:0000256" key="2">
    <source>
        <dbReference type="ARBA" id="ARBA00009463"/>
    </source>
</evidence>
<evidence type="ECO:0000256" key="9">
    <source>
        <dbReference type="ARBA" id="ARBA00042709"/>
    </source>
</evidence>
<feature type="domain" description="3-hydroxyacyl-CoA dehydrogenase C-terminal" evidence="11">
    <location>
        <begin position="189"/>
        <end position="253"/>
    </location>
</feature>
<dbReference type="PIRSF" id="PIRSF000105">
    <property type="entry name" value="HCDH"/>
    <property type="match status" value="1"/>
</dbReference>
<feature type="domain" description="3-hydroxyacyl-CoA dehydrogenase NAD binding" evidence="12">
    <location>
        <begin position="9"/>
        <end position="184"/>
    </location>
</feature>
<accession>A0A6J5KCX1</accession>
<evidence type="ECO:0000313" key="14">
    <source>
        <dbReference type="Proteomes" id="UP000494102"/>
    </source>
</evidence>
<evidence type="ECO:0000256" key="6">
    <source>
        <dbReference type="ARBA" id="ARBA00023002"/>
    </source>
</evidence>
<dbReference type="PROSITE" id="PS51257">
    <property type="entry name" value="PROKAR_LIPOPROTEIN"/>
    <property type="match status" value="1"/>
</dbReference>
<dbReference type="InterPro" id="IPR013328">
    <property type="entry name" value="6PGD_dom2"/>
</dbReference>
<organism evidence="13 14">
    <name type="scientific">Paraburkholderia phenoliruptrix</name>
    <dbReference type="NCBI Taxonomy" id="252970"/>
    <lineage>
        <taxon>Bacteria</taxon>
        <taxon>Pseudomonadati</taxon>
        <taxon>Pseudomonadota</taxon>
        <taxon>Betaproteobacteria</taxon>
        <taxon>Burkholderiales</taxon>
        <taxon>Burkholderiaceae</taxon>
        <taxon>Paraburkholderia</taxon>
    </lineage>
</organism>
<sequence>MHVTKQTLTVAIVGAGIIGCSWATVWARAGHRVAIYDSDAGVLERVSERLTRYVSESQSAGHALLPGLESRVTLHPNLEGAVARADLVQESVAEDVEIKRDLFQQLDRLSRPGAILASSTSAIPMSRFTESLEHRQRCLIVHPATPPHTLPATEVVPAPWTDRAVVERTLSLLKEVGQSPVLLKKEHPGFALSRLQGALLIEMFRLIEAGVITAADADTLVRDGFGLRWAVLGPLEAIDLNADGGIGEYLNRYGHIYDRMAQEKHESKLLVDPSLVADLVKQMREQLPLEQIEAKRSWRDQRIAMLKRLLASKDNVD</sequence>
<evidence type="ECO:0000256" key="4">
    <source>
        <dbReference type="ARBA" id="ARBA00022490"/>
    </source>
</evidence>
<evidence type="ECO:0000256" key="5">
    <source>
        <dbReference type="ARBA" id="ARBA00022553"/>
    </source>
</evidence>
<feature type="site" description="Important for catalytic activity" evidence="10">
    <location>
        <position position="142"/>
    </location>
</feature>
<dbReference type="GO" id="GO:0005737">
    <property type="term" value="C:cytoplasm"/>
    <property type="evidence" value="ECO:0007669"/>
    <property type="project" value="UniProtKB-SubCell"/>
</dbReference>
<evidence type="ECO:0000256" key="8">
    <source>
        <dbReference type="ARBA" id="ARBA00038962"/>
    </source>
</evidence>
<evidence type="ECO:0000259" key="12">
    <source>
        <dbReference type="Pfam" id="PF02737"/>
    </source>
</evidence>
<evidence type="ECO:0000313" key="13">
    <source>
        <dbReference type="EMBL" id="CAB4051718.1"/>
    </source>
</evidence>
<gene>
    <name evidence="13" type="primary">lcdH_3</name>
    <name evidence="13" type="ORF">LMG9964_05397</name>
</gene>
<dbReference type="Gene3D" id="3.40.50.720">
    <property type="entry name" value="NAD(P)-binding Rossmann-like Domain"/>
    <property type="match status" value="1"/>
</dbReference>
<keyword evidence="5" id="KW-0597">Phosphoprotein</keyword>
<evidence type="ECO:0000256" key="1">
    <source>
        <dbReference type="ARBA" id="ARBA00004496"/>
    </source>
</evidence>
<dbReference type="Proteomes" id="UP000494102">
    <property type="component" value="Unassembled WGS sequence"/>
</dbReference>
<comment type="subcellular location">
    <subcellularLocation>
        <location evidence="1">Cytoplasm</location>
    </subcellularLocation>
</comment>
<dbReference type="InterPro" id="IPR008927">
    <property type="entry name" value="6-PGluconate_DH-like_C_sf"/>
</dbReference>
<protein>
    <recommendedName>
        <fullName evidence="9">L-gulonate 3-dehydrogenase</fullName>
        <ecNumber evidence="8">1.1.1.45</ecNumber>
    </recommendedName>
    <alternativeName>
        <fullName evidence="9">L-gulonate 3-dehydrogenase</fullName>
    </alternativeName>
</protein>
<evidence type="ECO:0000256" key="10">
    <source>
        <dbReference type="PIRSR" id="PIRSR000105-1"/>
    </source>
</evidence>
<dbReference type="Pfam" id="PF02737">
    <property type="entry name" value="3HCDH_N"/>
    <property type="match status" value="1"/>
</dbReference>
<keyword evidence="6 13" id="KW-0560">Oxidoreductase</keyword>
<proteinExistence type="inferred from homology"/>
<name>A0A6J5KCX1_9BURK</name>